<dbReference type="Proteomes" id="UP000055048">
    <property type="component" value="Unassembled WGS sequence"/>
</dbReference>
<evidence type="ECO:0000313" key="5">
    <source>
        <dbReference type="Proteomes" id="UP000055048"/>
    </source>
</evidence>
<dbReference type="PANTHER" id="PTHR22774">
    <property type="entry name" value="CHOREIN N-TERMINAL DOMAIN-CONTAINING PROTEIN"/>
    <property type="match status" value="1"/>
</dbReference>
<protein>
    <submittedName>
        <fullName evidence="4">UHRF1-binding protein 1-like</fullName>
    </submittedName>
</protein>
<dbReference type="OrthoDB" id="5917070at2759"/>
<dbReference type="InterPro" id="IPR026728">
    <property type="entry name" value="BLTP3A/B"/>
</dbReference>
<dbReference type="STRING" id="144512.A0A0V0U8Q7"/>
<feature type="region of interest" description="Disordered" evidence="2">
    <location>
        <begin position="332"/>
        <end position="358"/>
    </location>
</feature>
<feature type="compositionally biased region" description="Low complexity" evidence="2">
    <location>
        <begin position="349"/>
        <end position="358"/>
    </location>
</feature>
<accession>A0A0V0U8Q7</accession>
<evidence type="ECO:0000256" key="2">
    <source>
        <dbReference type="SAM" id="MobiDB-lite"/>
    </source>
</evidence>
<evidence type="ECO:0000256" key="3">
    <source>
        <dbReference type="SAM" id="Phobius"/>
    </source>
</evidence>
<name>A0A0V0U8Q7_9BILA</name>
<evidence type="ECO:0000313" key="4">
    <source>
        <dbReference type="EMBL" id="KRX47641.1"/>
    </source>
</evidence>
<keyword evidence="3" id="KW-0472">Membrane</keyword>
<organism evidence="4 5">
    <name type="scientific">Trichinella murrelli</name>
    <dbReference type="NCBI Taxonomy" id="144512"/>
    <lineage>
        <taxon>Eukaryota</taxon>
        <taxon>Metazoa</taxon>
        <taxon>Ecdysozoa</taxon>
        <taxon>Nematoda</taxon>
        <taxon>Enoplea</taxon>
        <taxon>Dorylaimia</taxon>
        <taxon>Trichinellida</taxon>
        <taxon>Trichinellidae</taxon>
        <taxon>Trichinella</taxon>
    </lineage>
</organism>
<dbReference type="Pfam" id="PF24917">
    <property type="entry name" value="BLTP3A_B"/>
    <property type="match status" value="2"/>
</dbReference>
<gene>
    <name evidence="4" type="primary">UHRF1BP1L</name>
    <name evidence="4" type="ORF">T05_7236</name>
</gene>
<sequence>MASIIKNQILKHFSSFLMLMWFDFLMVYFGHFIVTKELKMILIIAAYIALSFYILMHIKVEKVEKKKYGFAKNVSPDQISVEVLRGKGELYNIELNEDVLTDVLEFPSWVRIQKAVCSRIIVKIPWTRLKTHPVLLFIDEVRVELVLSAGIHHAKFTNGPTVSSYSMDNSSYGFAHRVMEGITIRCNAVEVFFTSQKFGGSLMLSQISVESRTPFWKEANDLRETRITDSHSKQILLFKQISWKTLRLEASTLGDSIATGYNINAPLRLITSQGRCRFITKKSTIDGSVFRGRLALILDNLLWVASLSQVQSAISFFHFVMDLIRQSNGTMTTEINKDNPTRRASSASQQHQQYEQQQLPSETNAAFQQFNVVETSFHCYIAHIDLHICDESKEEGGESSEDLLIENGAMQVTLKKLVCDFYPYHPTGGSRKHWIYYQETMFSERTNDLLKKYKEIIETEFSSSNCDNIFSDLMSLVCVFRLQDIFIFCVTDPSSSKHKTEKFLSTDRAVMKLPSDTPTLHVELTDFYTKQRAHYPGTKTFTLLYIYLSSIPPSSSFLRLHPVRVFLDLRTIRWINYVFLKVNQSLSSDSYTNEAMKNALHKDIYMDVMMPRVIVPLMGAPDVDWLQKVPTSMVLYSSRICLTNCLPDHSDTSHQLQQLVTEIEEQEMPIQADDWDASLPSNSQAYSTHVRRLIPKLHNNRAGKDCKTDASTLVEKATVDVWRIDCTPLWLEFQGKACQYPAARPLMFDCNFTVWLMMDKKGDNENILYSLADTVDPVKICLDHYQYLFVTYAMDEMSRFSQTLYEDTLRFTVDYEPAVCFVHFQAPSIELHLLLPPNGPLTVYDNEKLSAQSVVHSLTIILYNLHNANCLQGNIMCTQMKFVKLSHNSILQFIGLNCTPKNGSELNGNGGAALAVSLELNVSGESGSAWVGCSARVVVACCLTVSNGRLRGCSPPASMFISIRSIGRTGWAFKLFTSTCSNGFRSVGLNCCRNDGCEPWNVETGRRSVDHCAFNVSGGGLCRIGGRKFRAFSGMICFTGDNCVVLHLPKRMINVVNRQFSKLKLAETVDTVGVKSFWDETESSSRSTTFREICQNDADSSPTDDHSVDQACKFESDAAYSYEESGSIVTNFSNDDDDEETFIVVDHKEHSLFDEIFSIFNSATVSLAEEVVDSAQNSDLIQKMSNQMMCAVKFTFHKLRLRMSLIGLLYRIDMCSPVITVKDIEKIPYRDFYKLFSQKENDEPTLMTTVENSTSEYSLNVTIKNEQINLNLCLVEANVSNVQMHLSSDNLANLSAFVQDYSSTDQLSQMRVKLCLKNVQLSIFDPRIPDPVYILLDSGCILQGQWRKMAISTLKQLKRKSEEIETLRKENATLKKKLDEALRTIENANKK</sequence>
<keyword evidence="3" id="KW-0812">Transmembrane</keyword>
<keyword evidence="3" id="KW-1133">Transmembrane helix</keyword>
<reference evidence="4 5" key="1">
    <citation type="submission" date="2015-01" db="EMBL/GenBank/DDBJ databases">
        <title>Evolution of Trichinella species and genotypes.</title>
        <authorList>
            <person name="Korhonen P.K."/>
            <person name="Edoardo P."/>
            <person name="Giuseppe L.R."/>
            <person name="Gasser R.B."/>
        </authorList>
    </citation>
    <scope>NUCLEOTIDE SEQUENCE [LARGE SCALE GENOMIC DNA]</scope>
    <source>
        <strain evidence="4">ISS417</strain>
    </source>
</reference>
<feature type="transmembrane region" description="Helical" evidence="3">
    <location>
        <begin position="12"/>
        <end position="34"/>
    </location>
</feature>
<evidence type="ECO:0000256" key="1">
    <source>
        <dbReference type="SAM" id="Coils"/>
    </source>
</evidence>
<keyword evidence="5" id="KW-1185">Reference proteome</keyword>
<feature type="transmembrane region" description="Helical" evidence="3">
    <location>
        <begin position="40"/>
        <end position="58"/>
    </location>
</feature>
<dbReference type="EMBL" id="JYDJ01000040">
    <property type="protein sequence ID" value="KRX47641.1"/>
    <property type="molecule type" value="Genomic_DNA"/>
</dbReference>
<keyword evidence="1" id="KW-0175">Coiled coil</keyword>
<comment type="caution">
    <text evidence="4">The sequence shown here is derived from an EMBL/GenBank/DDBJ whole genome shotgun (WGS) entry which is preliminary data.</text>
</comment>
<proteinExistence type="predicted"/>
<feature type="coiled-coil region" evidence="1">
    <location>
        <begin position="1350"/>
        <end position="1391"/>
    </location>
</feature>
<dbReference type="PANTHER" id="PTHR22774:SF11">
    <property type="entry name" value="CHOREIN N-TERMINAL DOMAIN-CONTAINING PROTEIN"/>
    <property type="match status" value="1"/>
</dbReference>